<protein>
    <submittedName>
        <fullName evidence="1">Uncharacterized protein</fullName>
    </submittedName>
</protein>
<sequence>MQIGQINYVRPSSPVEFEDVEHILTMSGKDLIRIAWSSLNPNSSNEIKGALGCFFKSYFNLKDGDGTKCVNLLINLGLLGNNHRSYQDYYYPKFKL</sequence>
<keyword evidence="2" id="KW-1185">Reference proteome</keyword>
<evidence type="ECO:0000313" key="2">
    <source>
        <dbReference type="Proteomes" id="UP000188181"/>
    </source>
</evidence>
<organism evidence="1 2">
    <name type="scientific">Limihaloglobus sulfuriphilus</name>
    <dbReference type="NCBI Taxonomy" id="1851148"/>
    <lineage>
        <taxon>Bacteria</taxon>
        <taxon>Pseudomonadati</taxon>
        <taxon>Planctomycetota</taxon>
        <taxon>Phycisphaerae</taxon>
        <taxon>Sedimentisphaerales</taxon>
        <taxon>Sedimentisphaeraceae</taxon>
        <taxon>Limihaloglobus</taxon>
    </lineage>
</organism>
<dbReference type="EMBL" id="CP019646">
    <property type="protein sequence ID" value="AQQ71434.1"/>
    <property type="molecule type" value="Genomic_DNA"/>
</dbReference>
<reference evidence="2" key="1">
    <citation type="submission" date="2017-02" db="EMBL/GenBank/DDBJ databases">
        <title>Comparative genomics and description of representatives of a novel lineage of planctomycetes thriving in anoxic sediments.</title>
        <authorList>
            <person name="Spring S."/>
            <person name="Bunk B."/>
            <person name="Sproer C."/>
        </authorList>
    </citation>
    <scope>NUCLEOTIDE SEQUENCE [LARGE SCALE GENOMIC DNA]</scope>
    <source>
        <strain evidence="2">SM-Chi-D1</strain>
    </source>
</reference>
<dbReference type="AlphaFoldDB" id="A0A1Q2MFK8"/>
<dbReference type="STRING" id="1851148.SMSP2_01808"/>
<gene>
    <name evidence="1" type="ORF">SMSP2_01808</name>
</gene>
<evidence type="ECO:0000313" key="1">
    <source>
        <dbReference type="EMBL" id="AQQ71434.1"/>
    </source>
</evidence>
<name>A0A1Q2MFK8_9BACT</name>
<dbReference type="Proteomes" id="UP000188181">
    <property type="component" value="Chromosome"/>
</dbReference>
<dbReference type="KEGG" id="pbas:SMSP2_01808"/>
<accession>A0A1Q2MFK8</accession>
<proteinExistence type="predicted"/>